<keyword evidence="4" id="KW-0540">Nuclease</keyword>
<evidence type="ECO:0000256" key="1">
    <source>
        <dbReference type="ARBA" id="ARBA00001968"/>
    </source>
</evidence>
<evidence type="ECO:0000256" key="6">
    <source>
        <dbReference type="ARBA" id="ARBA00022801"/>
    </source>
</evidence>
<dbReference type="EMBL" id="ADTU01027489">
    <property type="status" value="NOT_ANNOTATED_CDS"/>
    <property type="molecule type" value="Genomic_DNA"/>
</dbReference>
<comment type="cofactor">
    <cofactor evidence="1">
        <name>a divalent metal cation</name>
        <dbReference type="ChEBI" id="CHEBI:60240"/>
    </cofactor>
</comment>
<evidence type="ECO:0000256" key="2">
    <source>
        <dbReference type="ARBA" id="ARBA00004123"/>
    </source>
</evidence>
<dbReference type="InterPro" id="IPR027806">
    <property type="entry name" value="HARBI1_dom"/>
</dbReference>
<reference evidence="9" key="2">
    <citation type="submission" date="2016-04" db="UniProtKB">
        <authorList>
            <consortium name="EnsemblMetazoa"/>
        </authorList>
    </citation>
    <scope>IDENTIFICATION</scope>
</reference>
<evidence type="ECO:0000256" key="7">
    <source>
        <dbReference type="ARBA" id="ARBA00023242"/>
    </source>
</evidence>
<dbReference type="InParanoid" id="A0A158NVV0"/>
<reference evidence="10" key="1">
    <citation type="journal article" date="2011" name="PLoS Genet.">
        <title>The genome sequence of the leaf-cutter ant Atta cephalotes reveals insights into its obligate symbiotic lifestyle.</title>
        <authorList>
            <person name="Suen G."/>
            <person name="Teiling C."/>
            <person name="Li L."/>
            <person name="Holt C."/>
            <person name="Abouheif E."/>
            <person name="Bornberg-Bauer E."/>
            <person name="Bouffard P."/>
            <person name="Caldera E.J."/>
            <person name="Cash E."/>
            <person name="Cavanaugh A."/>
            <person name="Denas O."/>
            <person name="Elhaik E."/>
            <person name="Fave M.J."/>
            <person name="Gadau J."/>
            <person name="Gibson J.D."/>
            <person name="Graur D."/>
            <person name="Grubbs K.J."/>
            <person name="Hagen D.E."/>
            <person name="Harkins T.T."/>
            <person name="Helmkampf M."/>
            <person name="Hu H."/>
            <person name="Johnson B.R."/>
            <person name="Kim J."/>
            <person name="Marsh S.E."/>
            <person name="Moeller J.A."/>
            <person name="Munoz-Torres M.C."/>
            <person name="Murphy M.C."/>
            <person name="Naughton M.C."/>
            <person name="Nigam S."/>
            <person name="Overson R."/>
            <person name="Rajakumar R."/>
            <person name="Reese J.T."/>
            <person name="Scott J.J."/>
            <person name="Smith C.R."/>
            <person name="Tao S."/>
            <person name="Tsutsui N.D."/>
            <person name="Viljakainen L."/>
            <person name="Wissler L."/>
            <person name="Yandell M.D."/>
            <person name="Zimmer F."/>
            <person name="Taylor J."/>
            <person name="Slater S.C."/>
            <person name="Clifton S.W."/>
            <person name="Warren W.C."/>
            <person name="Elsik C.G."/>
            <person name="Smith C.D."/>
            <person name="Weinstock G.M."/>
            <person name="Gerardo N.M."/>
            <person name="Currie C.R."/>
        </authorList>
    </citation>
    <scope>NUCLEOTIDE SEQUENCE [LARGE SCALE GENOMIC DNA]</scope>
</reference>
<evidence type="ECO:0000313" key="10">
    <source>
        <dbReference type="Proteomes" id="UP000005205"/>
    </source>
</evidence>
<dbReference type="PANTHER" id="PTHR22930">
    <property type="match status" value="1"/>
</dbReference>
<dbReference type="GO" id="GO:0004518">
    <property type="term" value="F:nuclease activity"/>
    <property type="evidence" value="ECO:0007669"/>
    <property type="project" value="UniProtKB-KW"/>
</dbReference>
<dbReference type="OrthoDB" id="2668416at2759"/>
<dbReference type="EnsemblMetazoa" id="XM_012206268.1">
    <property type="protein sequence ID" value="XP_012061658.1"/>
    <property type="gene ID" value="LOC105624927"/>
</dbReference>
<comment type="similarity">
    <text evidence="3">Belongs to the HARBI1 family.</text>
</comment>
<keyword evidence="6" id="KW-0378">Hydrolase</keyword>
<dbReference type="Proteomes" id="UP000005205">
    <property type="component" value="Unassembled WGS sequence"/>
</dbReference>
<keyword evidence="5" id="KW-0479">Metal-binding</keyword>
<dbReference type="GO" id="GO:0046872">
    <property type="term" value="F:metal ion binding"/>
    <property type="evidence" value="ECO:0007669"/>
    <property type="project" value="UniProtKB-KW"/>
</dbReference>
<dbReference type="KEGG" id="acep:105624927"/>
<name>A0A158NVV0_ATTCE</name>
<evidence type="ECO:0000256" key="5">
    <source>
        <dbReference type="ARBA" id="ARBA00022723"/>
    </source>
</evidence>
<evidence type="ECO:0000313" key="9">
    <source>
        <dbReference type="EnsemblMetazoa" id="XP_012061658.1"/>
    </source>
</evidence>
<dbReference type="eggNOG" id="KOG4585">
    <property type="taxonomic scope" value="Eukaryota"/>
</dbReference>
<dbReference type="GO" id="GO:0005634">
    <property type="term" value="C:nucleus"/>
    <property type="evidence" value="ECO:0007669"/>
    <property type="project" value="UniProtKB-SubCell"/>
</dbReference>
<feature type="domain" description="DDE Tnp4" evidence="8">
    <location>
        <begin position="60"/>
        <end position="214"/>
    </location>
</feature>
<dbReference type="PANTHER" id="PTHR22930:SF85">
    <property type="entry name" value="GH03217P-RELATED"/>
    <property type="match status" value="1"/>
</dbReference>
<protein>
    <recommendedName>
        <fullName evidence="8">DDE Tnp4 domain-containing protein</fullName>
    </recommendedName>
</protein>
<keyword evidence="7" id="KW-0539">Nucleus</keyword>
<evidence type="ECO:0000256" key="4">
    <source>
        <dbReference type="ARBA" id="ARBA00022722"/>
    </source>
</evidence>
<keyword evidence="10" id="KW-1185">Reference proteome</keyword>
<sequence>SVCHRFNIGRATAWRAHRKVCAAIYSLADKFIKWPNIEEAQQTWTDVQYKHKFPKVLGAIDGTHIRIQKPKEHAENYVNQNGHYSIHLQAVCDSTLKFIHCYAEQPGSMNNMCVFWLSDIPSMYTEKFFPHDSHLIGDAGYALQKYIMVPYDNNDNDMSEAQINFNERLCSAHVMIKEAISYLKGRFRSLEDKLYMKRTDLIPEYIIACCVLHNICILHGDFLDNIVIAEKDNNPTMKDDIETFTPGKEEGIEKRNTLTNMLNERVKFNIFDNIAIEHSYSRRSVPFSL</sequence>
<proteinExistence type="inferred from homology"/>
<comment type="subcellular location">
    <subcellularLocation>
        <location evidence="2">Nucleus</location>
    </subcellularLocation>
</comment>
<accession>A0A158NVV0</accession>
<evidence type="ECO:0000259" key="8">
    <source>
        <dbReference type="Pfam" id="PF13359"/>
    </source>
</evidence>
<dbReference type="AlphaFoldDB" id="A0A158NVV0"/>
<dbReference type="InterPro" id="IPR045249">
    <property type="entry name" value="HARBI1-like"/>
</dbReference>
<organism evidence="9 10">
    <name type="scientific">Atta cephalotes</name>
    <name type="common">Leafcutter ant</name>
    <dbReference type="NCBI Taxonomy" id="12957"/>
    <lineage>
        <taxon>Eukaryota</taxon>
        <taxon>Metazoa</taxon>
        <taxon>Ecdysozoa</taxon>
        <taxon>Arthropoda</taxon>
        <taxon>Hexapoda</taxon>
        <taxon>Insecta</taxon>
        <taxon>Pterygota</taxon>
        <taxon>Neoptera</taxon>
        <taxon>Endopterygota</taxon>
        <taxon>Hymenoptera</taxon>
        <taxon>Apocrita</taxon>
        <taxon>Aculeata</taxon>
        <taxon>Formicoidea</taxon>
        <taxon>Formicidae</taxon>
        <taxon>Myrmicinae</taxon>
        <taxon>Atta</taxon>
    </lineage>
</organism>
<dbReference type="Pfam" id="PF13359">
    <property type="entry name" value="DDE_Tnp_4"/>
    <property type="match status" value="1"/>
</dbReference>
<gene>
    <name evidence="9" type="primary">105624927</name>
</gene>
<dbReference type="GO" id="GO:0016787">
    <property type="term" value="F:hydrolase activity"/>
    <property type="evidence" value="ECO:0007669"/>
    <property type="project" value="UniProtKB-KW"/>
</dbReference>
<evidence type="ECO:0000256" key="3">
    <source>
        <dbReference type="ARBA" id="ARBA00006958"/>
    </source>
</evidence>